<name>A0A3E2HPY7_SCYLI</name>
<dbReference type="OMA" id="PHAVRIY"/>
<reference evidence="2 3" key="1">
    <citation type="submission" date="2018-05" db="EMBL/GenBank/DDBJ databases">
        <title>Draft genome sequence of Scytalidium lignicola DSM 105466, a ubiquitous saprotrophic fungus.</title>
        <authorList>
            <person name="Buettner E."/>
            <person name="Gebauer A.M."/>
            <person name="Hofrichter M."/>
            <person name="Liers C."/>
            <person name="Kellner H."/>
        </authorList>
    </citation>
    <scope>NUCLEOTIDE SEQUENCE [LARGE SCALE GENOMIC DNA]</scope>
    <source>
        <strain evidence="2 3">DSM 105466</strain>
    </source>
</reference>
<dbReference type="EMBL" id="NCSJ02000008">
    <property type="protein sequence ID" value="RFU35430.1"/>
    <property type="molecule type" value="Genomic_DNA"/>
</dbReference>
<dbReference type="SUPFAM" id="SSF50978">
    <property type="entry name" value="WD40 repeat-like"/>
    <property type="match status" value="1"/>
</dbReference>
<evidence type="ECO:0000256" key="1">
    <source>
        <dbReference type="SAM" id="MobiDB-lite"/>
    </source>
</evidence>
<protein>
    <recommendedName>
        <fullName evidence="4">Nucleoporin NUP37</fullName>
    </recommendedName>
</protein>
<feature type="region of interest" description="Disordered" evidence="1">
    <location>
        <begin position="622"/>
        <end position="645"/>
    </location>
</feature>
<keyword evidence="3" id="KW-1185">Reference proteome</keyword>
<dbReference type="InterPro" id="IPR015943">
    <property type="entry name" value="WD40/YVTN_repeat-like_dom_sf"/>
</dbReference>
<dbReference type="Gene3D" id="2.130.10.10">
    <property type="entry name" value="YVTN repeat-like/Quinoprotein amine dehydrogenase"/>
    <property type="match status" value="1"/>
</dbReference>
<comment type="caution">
    <text evidence="2">The sequence shown here is derived from an EMBL/GenBank/DDBJ whole genome shotgun (WGS) entry which is preliminary data.</text>
</comment>
<feature type="non-terminal residue" evidence="2">
    <location>
        <position position="1"/>
    </location>
</feature>
<sequence length="645" mass="69461">MASTFPRPRLTKTQQNVQLSYELPHRIHGAKIYPLPSPNGSTIIIYGHEYGARIVWRGGRSFKAPQAGLDSTKNSSNGAGKDAVISLDLDDEGDVTPFEDKPEFEDQEEELDASNPFAKVLQVLDLHFGTDILDVALLPTSLLLAEGTAWQGLESLKDKIVFTAACGDNNVRLVTLPLMPPSPASKARPDIQTDLTAAYAGKGKWGETVVTLGGHQSPSSGVSMTADFSINLPPGRLRSQSSQAQLVIASYSSEMTGLLILWQVTVPLPKTFYQPSQKIYLPSPATCISFNPSLSGERTRHLLVADKTGTCRIYNYKPTSKTPSQDDAISESPINEQGSWLISLSAGFRDSKSGTQSTAAYGNFGRKSILNAKWVVGGKAIIILLQDGEWAIWDIEGVGPGASQGLLGRQGIKGGSHTEYSISGWIDTGIKPAALGSQPSSTSRFAPMTPGTRKSVDPFLNRGLKSGQLRGQISVVEVPSRSPTTASEESVLFWIGESFAVIPSLARYWVAAGRRGHAGGSGNLFNNSTTPTARLIKLDGIDLRGERCCGVDQLPRPSSSTTVIPTEILLIAEHRFIVLSVPKPAKAKQNRSLEDRLAVMEMNASTGELDVVGIDRALDMMENGSRNENGNGSGYQLNLPKRRVF</sequence>
<dbReference type="AlphaFoldDB" id="A0A3E2HPY7"/>
<dbReference type="Proteomes" id="UP000258309">
    <property type="component" value="Unassembled WGS sequence"/>
</dbReference>
<dbReference type="OrthoDB" id="5323870at2759"/>
<accession>A0A3E2HPY7</accession>
<evidence type="ECO:0008006" key="4">
    <source>
        <dbReference type="Google" id="ProtNLM"/>
    </source>
</evidence>
<evidence type="ECO:0000313" key="2">
    <source>
        <dbReference type="EMBL" id="RFU35430.1"/>
    </source>
</evidence>
<evidence type="ECO:0000313" key="3">
    <source>
        <dbReference type="Proteomes" id="UP000258309"/>
    </source>
</evidence>
<gene>
    <name evidence="2" type="ORF">B7463_g909</name>
</gene>
<proteinExistence type="predicted"/>
<feature type="non-terminal residue" evidence="2">
    <location>
        <position position="645"/>
    </location>
</feature>
<dbReference type="InterPro" id="IPR036322">
    <property type="entry name" value="WD40_repeat_dom_sf"/>
</dbReference>
<dbReference type="STRING" id="5539.A0A3E2HPY7"/>
<organism evidence="2 3">
    <name type="scientific">Scytalidium lignicola</name>
    <name type="common">Hyphomycete</name>
    <dbReference type="NCBI Taxonomy" id="5539"/>
    <lineage>
        <taxon>Eukaryota</taxon>
        <taxon>Fungi</taxon>
        <taxon>Dikarya</taxon>
        <taxon>Ascomycota</taxon>
        <taxon>Pezizomycotina</taxon>
        <taxon>Leotiomycetes</taxon>
        <taxon>Leotiomycetes incertae sedis</taxon>
        <taxon>Scytalidium</taxon>
    </lineage>
</organism>